<evidence type="ECO:0000256" key="18">
    <source>
        <dbReference type="RuleBase" id="RU003938"/>
    </source>
</evidence>
<comment type="pathway">
    <text evidence="3 18">Phospholipid metabolism; CDP-diacylglycerol biosynthesis; CDP-diacylglycerol from sn-glycerol 3-phosphate: step 3/3.</text>
</comment>
<evidence type="ECO:0000256" key="10">
    <source>
        <dbReference type="ARBA" id="ARBA00022679"/>
    </source>
</evidence>
<feature type="transmembrane region" description="Helical" evidence="19">
    <location>
        <begin position="244"/>
        <end position="266"/>
    </location>
</feature>
<evidence type="ECO:0000256" key="13">
    <source>
        <dbReference type="ARBA" id="ARBA00022989"/>
    </source>
</evidence>
<evidence type="ECO:0000256" key="16">
    <source>
        <dbReference type="ARBA" id="ARBA00023209"/>
    </source>
</evidence>
<comment type="catalytic activity">
    <reaction evidence="1 18">
        <text>a 1,2-diacyl-sn-glycero-3-phosphate + CTP + H(+) = a CDP-1,2-diacyl-sn-glycerol + diphosphate</text>
        <dbReference type="Rhea" id="RHEA:16229"/>
        <dbReference type="ChEBI" id="CHEBI:15378"/>
        <dbReference type="ChEBI" id="CHEBI:33019"/>
        <dbReference type="ChEBI" id="CHEBI:37563"/>
        <dbReference type="ChEBI" id="CHEBI:58332"/>
        <dbReference type="ChEBI" id="CHEBI:58608"/>
        <dbReference type="EC" id="2.7.7.41"/>
    </reaction>
</comment>
<name>A0A0H3AMC1_BRUO2</name>
<evidence type="ECO:0000256" key="12">
    <source>
        <dbReference type="ARBA" id="ARBA00022695"/>
    </source>
</evidence>
<accession>A0A0H3AMC1</accession>
<evidence type="ECO:0000256" key="7">
    <source>
        <dbReference type="ARBA" id="ARBA00019373"/>
    </source>
</evidence>
<evidence type="ECO:0000256" key="6">
    <source>
        <dbReference type="ARBA" id="ARBA00012487"/>
    </source>
</evidence>
<dbReference type="GO" id="GO:0016024">
    <property type="term" value="P:CDP-diacylglycerol biosynthetic process"/>
    <property type="evidence" value="ECO:0007669"/>
    <property type="project" value="UniProtKB-UniPathway"/>
</dbReference>
<dbReference type="HOGENOM" id="CLU_037294_1_1_5"/>
<proteinExistence type="inferred from homology"/>
<keyword evidence="11 18" id="KW-0812">Transmembrane</keyword>
<evidence type="ECO:0000256" key="2">
    <source>
        <dbReference type="ARBA" id="ARBA00004651"/>
    </source>
</evidence>
<organism evidence="20 21">
    <name type="scientific">Brucella ovis (strain ATCC 25840 / 63/290 / NCTC 10512)</name>
    <dbReference type="NCBI Taxonomy" id="444178"/>
    <lineage>
        <taxon>Bacteria</taxon>
        <taxon>Pseudomonadati</taxon>
        <taxon>Pseudomonadota</taxon>
        <taxon>Alphaproteobacteria</taxon>
        <taxon>Hyphomicrobiales</taxon>
        <taxon>Brucellaceae</taxon>
        <taxon>Brucella/Ochrobactrum group</taxon>
        <taxon>Brucella</taxon>
    </lineage>
</organism>
<dbReference type="GO" id="GO:0004605">
    <property type="term" value="F:phosphatidate cytidylyltransferase activity"/>
    <property type="evidence" value="ECO:0007669"/>
    <property type="project" value="UniProtKB-EC"/>
</dbReference>
<keyword evidence="14" id="KW-0443">Lipid metabolism</keyword>
<comment type="similarity">
    <text evidence="5 18">Belongs to the CDS family.</text>
</comment>
<feature type="transmembrane region" description="Helical" evidence="19">
    <location>
        <begin position="202"/>
        <end position="224"/>
    </location>
</feature>
<evidence type="ECO:0000256" key="3">
    <source>
        <dbReference type="ARBA" id="ARBA00005119"/>
    </source>
</evidence>
<feature type="transmembrane region" description="Helical" evidence="19">
    <location>
        <begin position="109"/>
        <end position="128"/>
    </location>
</feature>
<dbReference type="PANTHER" id="PTHR46382">
    <property type="entry name" value="PHOSPHATIDATE CYTIDYLYLTRANSFERASE"/>
    <property type="match status" value="1"/>
</dbReference>
<evidence type="ECO:0000256" key="15">
    <source>
        <dbReference type="ARBA" id="ARBA00023136"/>
    </source>
</evidence>
<feature type="transmembrane region" description="Helical" evidence="19">
    <location>
        <begin position="20"/>
        <end position="49"/>
    </location>
</feature>
<gene>
    <name evidence="20" type="primary">cdsA</name>
    <name evidence="20" type="ordered locus">BOV_1114</name>
</gene>
<evidence type="ECO:0000256" key="11">
    <source>
        <dbReference type="ARBA" id="ARBA00022692"/>
    </source>
</evidence>
<keyword evidence="8" id="KW-1003">Cell membrane</keyword>
<evidence type="ECO:0000256" key="17">
    <source>
        <dbReference type="ARBA" id="ARBA00023264"/>
    </source>
</evidence>
<keyword evidence="16" id="KW-0594">Phospholipid biosynthesis</keyword>
<keyword evidence="17" id="KW-1208">Phospholipid metabolism</keyword>
<feature type="transmembrane region" description="Helical" evidence="19">
    <location>
        <begin position="175"/>
        <end position="196"/>
    </location>
</feature>
<evidence type="ECO:0000313" key="21">
    <source>
        <dbReference type="Proteomes" id="UP000006383"/>
    </source>
</evidence>
<reference evidence="21" key="1">
    <citation type="journal article" date="2009" name="PLoS ONE">
        <title>Genome degradation in Brucella ovis corresponds with narrowing of its host range and tissue tropism.</title>
        <authorList>
            <person name="Tsolis R.M."/>
            <person name="Seshadri R."/>
            <person name="Santos R.L."/>
            <person name="Sangari F.J."/>
            <person name="Lobo J.M."/>
            <person name="de Jong M.F."/>
            <person name="Ren Q."/>
            <person name="Myers G."/>
            <person name="Brinkac L.M."/>
            <person name="Nelson W.C."/>
            <person name="Deboy R.T."/>
            <person name="Angiuoli S."/>
            <person name="Khouri H."/>
            <person name="Dimitrov G."/>
            <person name="Robinson J.R."/>
            <person name="Mulligan S."/>
            <person name="Walker R.L."/>
            <person name="Elzer P.E."/>
            <person name="Hassan K.A."/>
            <person name="Paulsen I.T."/>
        </authorList>
    </citation>
    <scope>NUCLEOTIDE SEQUENCE [LARGE SCALE GENOMIC DNA]</scope>
    <source>
        <strain evidence="21">ATCC 25840 / 63/290 / NCTC 10512</strain>
    </source>
</reference>
<dbReference type="PROSITE" id="PS01315">
    <property type="entry name" value="CDS"/>
    <property type="match status" value="1"/>
</dbReference>
<dbReference type="GO" id="GO:0005886">
    <property type="term" value="C:plasma membrane"/>
    <property type="evidence" value="ECO:0007669"/>
    <property type="project" value="UniProtKB-SubCell"/>
</dbReference>
<keyword evidence="13 19" id="KW-1133">Transmembrane helix</keyword>
<dbReference type="PANTHER" id="PTHR46382:SF1">
    <property type="entry name" value="PHOSPHATIDATE CYTIDYLYLTRANSFERASE"/>
    <property type="match status" value="1"/>
</dbReference>
<evidence type="ECO:0000256" key="1">
    <source>
        <dbReference type="ARBA" id="ARBA00001698"/>
    </source>
</evidence>
<protein>
    <recommendedName>
        <fullName evidence="7 18">Phosphatidate cytidylyltransferase</fullName>
        <ecNumber evidence="6 18">2.7.7.41</ecNumber>
    </recommendedName>
</protein>
<dbReference type="Proteomes" id="UP000006383">
    <property type="component" value="Chromosome I"/>
</dbReference>
<keyword evidence="10 18" id="KW-0808">Transferase</keyword>
<evidence type="ECO:0000256" key="4">
    <source>
        <dbReference type="ARBA" id="ARBA00005189"/>
    </source>
</evidence>
<dbReference type="AlphaFoldDB" id="A0A0H3AMC1"/>
<keyword evidence="12 18" id="KW-0548">Nucleotidyltransferase</keyword>
<evidence type="ECO:0000256" key="5">
    <source>
        <dbReference type="ARBA" id="ARBA00010185"/>
    </source>
</evidence>
<keyword evidence="15 19" id="KW-0472">Membrane</keyword>
<dbReference type="UniPathway" id="UPA00557">
    <property type="reaction ID" value="UER00614"/>
</dbReference>
<dbReference type="InterPro" id="IPR000374">
    <property type="entry name" value="PC_trans"/>
</dbReference>
<keyword evidence="9" id="KW-0444">Lipid biosynthesis</keyword>
<comment type="subcellular location">
    <subcellularLocation>
        <location evidence="2">Cell membrane</location>
        <topology evidence="2">Multi-pass membrane protein</topology>
    </subcellularLocation>
</comment>
<dbReference type="EC" id="2.7.7.41" evidence="6 18"/>
<evidence type="ECO:0000256" key="8">
    <source>
        <dbReference type="ARBA" id="ARBA00022475"/>
    </source>
</evidence>
<keyword evidence="21" id="KW-1185">Reference proteome</keyword>
<evidence type="ECO:0000256" key="14">
    <source>
        <dbReference type="ARBA" id="ARBA00023098"/>
    </source>
</evidence>
<dbReference type="Pfam" id="PF01148">
    <property type="entry name" value="CTP_transf_1"/>
    <property type="match status" value="1"/>
</dbReference>
<dbReference type="KEGG" id="bov:BOV_1114"/>
<evidence type="ECO:0000256" key="19">
    <source>
        <dbReference type="SAM" id="Phobius"/>
    </source>
</evidence>
<feature type="transmembrane region" description="Helical" evidence="19">
    <location>
        <begin position="69"/>
        <end position="102"/>
    </location>
</feature>
<evidence type="ECO:0000256" key="9">
    <source>
        <dbReference type="ARBA" id="ARBA00022516"/>
    </source>
</evidence>
<evidence type="ECO:0000313" key="20">
    <source>
        <dbReference type="EMBL" id="ABQ60442.1"/>
    </source>
</evidence>
<comment type="pathway">
    <text evidence="4">Lipid metabolism.</text>
</comment>
<sequence length="278" mass="29395">MSFRRKVSMSNLQTRIITAIVLGTITLWLTWVGGVGFTLFSIAIGLAMFYEWTELSATRQTAFSRLFGWAWLIVTGILLILDRGALLTIGFLVAGCAILLVTQWKSGRGWPAAGLFYAGFSALSLSLLRGDEPFGFTTIVFLFAVVWSTDIAAYFNGRALGGPKLAPRFSPNKTWSGAIGGAAAAVAGGLLVASLVAAPGGWGVPVLALLLSIVSQIGDLAESWVKRQFGAKDSGRLLPGHGGVLDRVDGLVAAAALLYLFGAIFAEPDVPSAIFFSF</sequence>
<feature type="transmembrane region" description="Helical" evidence="19">
    <location>
        <begin position="134"/>
        <end position="155"/>
    </location>
</feature>
<dbReference type="EMBL" id="CP000708">
    <property type="protein sequence ID" value="ABQ60442.1"/>
    <property type="molecule type" value="Genomic_DNA"/>
</dbReference>